<proteinExistence type="predicted"/>
<reference evidence="1 2" key="1">
    <citation type="submission" date="2018-06" db="EMBL/GenBank/DDBJ databases">
        <title>Phytoactinopolyspora halophila sp. nov., a novel halophilic actinomycete isolated from a saline soil in China.</title>
        <authorList>
            <person name="Tang S.-K."/>
        </authorList>
    </citation>
    <scope>NUCLEOTIDE SEQUENCE [LARGE SCALE GENOMIC DNA]</scope>
    <source>
        <strain evidence="1 2">YIM 96934</strain>
    </source>
</reference>
<protein>
    <submittedName>
        <fullName evidence="1">Uncharacterized protein</fullName>
    </submittedName>
</protein>
<dbReference type="EMBL" id="QMIG01000034">
    <property type="protein sequence ID" value="RAW09827.1"/>
    <property type="molecule type" value="Genomic_DNA"/>
</dbReference>
<sequence length="106" mass="11306">MQIEAVPNLGAVDATSDPDALGEFDVIFDTAGVFTHIHLLRDGGRIVTDSDDDIPASLAAHAASAKHSYVRHNSTVSARWYTRSGPSTHRAGPTGHRTVETVELSI</sequence>
<dbReference type="AlphaFoldDB" id="A0A329QC52"/>
<organism evidence="1 2">
    <name type="scientific">Phytoactinopolyspora halophila</name>
    <dbReference type="NCBI Taxonomy" id="1981511"/>
    <lineage>
        <taxon>Bacteria</taxon>
        <taxon>Bacillati</taxon>
        <taxon>Actinomycetota</taxon>
        <taxon>Actinomycetes</taxon>
        <taxon>Jiangellales</taxon>
        <taxon>Jiangellaceae</taxon>
        <taxon>Phytoactinopolyspora</taxon>
    </lineage>
</organism>
<evidence type="ECO:0000313" key="1">
    <source>
        <dbReference type="EMBL" id="RAW09827.1"/>
    </source>
</evidence>
<accession>A0A329QC52</accession>
<name>A0A329QC52_9ACTN</name>
<dbReference type="Proteomes" id="UP000250462">
    <property type="component" value="Unassembled WGS sequence"/>
</dbReference>
<gene>
    <name evidence="1" type="ORF">DPM12_19980</name>
</gene>
<comment type="caution">
    <text evidence="1">The sequence shown here is derived from an EMBL/GenBank/DDBJ whole genome shotgun (WGS) entry which is preliminary data.</text>
</comment>
<keyword evidence="2" id="KW-1185">Reference proteome</keyword>
<dbReference type="OrthoDB" id="3175656at2"/>
<evidence type="ECO:0000313" key="2">
    <source>
        <dbReference type="Proteomes" id="UP000250462"/>
    </source>
</evidence>